<dbReference type="AlphaFoldDB" id="A0A164XU54"/>
<keyword evidence="4" id="KW-1185">Reference proteome</keyword>
<dbReference type="SUPFAM" id="SSF49785">
    <property type="entry name" value="Galactose-binding domain-like"/>
    <property type="match status" value="1"/>
</dbReference>
<organism evidence="3 4">
    <name type="scientific">Sistotremastrum niveocremeum HHB9708</name>
    <dbReference type="NCBI Taxonomy" id="1314777"/>
    <lineage>
        <taxon>Eukaryota</taxon>
        <taxon>Fungi</taxon>
        <taxon>Dikarya</taxon>
        <taxon>Basidiomycota</taxon>
        <taxon>Agaricomycotina</taxon>
        <taxon>Agaricomycetes</taxon>
        <taxon>Sistotremastrales</taxon>
        <taxon>Sistotremastraceae</taxon>
        <taxon>Sertulicium</taxon>
        <taxon>Sertulicium niveocremeum</taxon>
    </lineage>
</organism>
<name>A0A164XU54_9AGAM</name>
<dbReference type="PANTHER" id="PTHR12175:SF1">
    <property type="entry name" value="PITH DOMAIN-CONTAINING PROTEIN 1"/>
    <property type="match status" value="1"/>
</dbReference>
<comment type="similarity">
    <text evidence="1">Belongs to the PITHD1 family.</text>
</comment>
<dbReference type="Gene3D" id="2.60.120.470">
    <property type="entry name" value="PITH domain"/>
    <property type="match status" value="1"/>
</dbReference>
<evidence type="ECO:0000259" key="2">
    <source>
        <dbReference type="PROSITE" id="PS51532"/>
    </source>
</evidence>
<gene>
    <name evidence="3" type="ORF">SISNIDRAFT_450951</name>
</gene>
<dbReference type="InterPro" id="IPR008979">
    <property type="entry name" value="Galactose-bd-like_sf"/>
</dbReference>
<dbReference type="PANTHER" id="PTHR12175">
    <property type="entry name" value="AD039 HT014 THIOREDOXIN FAMILY TRP26"/>
    <property type="match status" value="1"/>
</dbReference>
<dbReference type="OrthoDB" id="2635at2759"/>
<dbReference type="InterPro" id="IPR045099">
    <property type="entry name" value="PITH1-like"/>
</dbReference>
<evidence type="ECO:0000256" key="1">
    <source>
        <dbReference type="ARBA" id="ARBA00025788"/>
    </source>
</evidence>
<feature type="domain" description="PITH" evidence="2">
    <location>
        <begin position="9"/>
        <end position="183"/>
    </location>
</feature>
<dbReference type="PROSITE" id="PS51532">
    <property type="entry name" value="PITH"/>
    <property type="match status" value="1"/>
</dbReference>
<dbReference type="GO" id="GO:0005737">
    <property type="term" value="C:cytoplasm"/>
    <property type="evidence" value="ECO:0007669"/>
    <property type="project" value="UniProtKB-ARBA"/>
</dbReference>
<accession>A0A164XU54</accession>
<dbReference type="Pfam" id="PF06201">
    <property type="entry name" value="PITH"/>
    <property type="match status" value="1"/>
</dbReference>
<dbReference type="InterPro" id="IPR037047">
    <property type="entry name" value="PITH_dom_sf"/>
</dbReference>
<dbReference type="Proteomes" id="UP000076722">
    <property type="component" value="Unassembled WGS sequence"/>
</dbReference>
<sequence>MADPEHSIVDHLAGSDTTNLYAEIDRDNVHGLNLAVPEDARAIIKTWDQREDTSVSADSGVDDQLIIHIPFTQQVRIRSILVKVGRGEVAPTRLRVYANYPTIIDFADAEAIKPHINMSLLEGQVAVTEYPVRAAAFTSINSLSLFFSESSGGDMSRIYYIGFKGDVRSPQREPGNRIDVRAQNAADASIVDRVGEKSAARQSTIR</sequence>
<dbReference type="InterPro" id="IPR010400">
    <property type="entry name" value="PITH_dom"/>
</dbReference>
<reference evidence="3 4" key="1">
    <citation type="journal article" date="2016" name="Mol. Biol. Evol.">
        <title>Comparative Genomics of Early-Diverging Mushroom-Forming Fungi Provides Insights into the Origins of Lignocellulose Decay Capabilities.</title>
        <authorList>
            <person name="Nagy L.G."/>
            <person name="Riley R."/>
            <person name="Tritt A."/>
            <person name="Adam C."/>
            <person name="Daum C."/>
            <person name="Floudas D."/>
            <person name="Sun H."/>
            <person name="Yadav J.S."/>
            <person name="Pangilinan J."/>
            <person name="Larsson K.H."/>
            <person name="Matsuura K."/>
            <person name="Barry K."/>
            <person name="Labutti K."/>
            <person name="Kuo R."/>
            <person name="Ohm R.A."/>
            <person name="Bhattacharya S.S."/>
            <person name="Shirouzu T."/>
            <person name="Yoshinaga Y."/>
            <person name="Martin F.M."/>
            <person name="Grigoriev I.V."/>
            <person name="Hibbett D.S."/>
        </authorList>
    </citation>
    <scope>NUCLEOTIDE SEQUENCE [LARGE SCALE GENOMIC DNA]</scope>
    <source>
        <strain evidence="3 4">HHB9708</strain>
    </source>
</reference>
<evidence type="ECO:0000313" key="4">
    <source>
        <dbReference type="Proteomes" id="UP000076722"/>
    </source>
</evidence>
<dbReference type="EMBL" id="KV419399">
    <property type="protein sequence ID" value="KZS96293.1"/>
    <property type="molecule type" value="Genomic_DNA"/>
</dbReference>
<proteinExistence type="inferred from homology"/>
<dbReference type="GO" id="GO:0005634">
    <property type="term" value="C:nucleus"/>
    <property type="evidence" value="ECO:0007669"/>
    <property type="project" value="TreeGrafter"/>
</dbReference>
<evidence type="ECO:0000313" key="3">
    <source>
        <dbReference type="EMBL" id="KZS96293.1"/>
    </source>
</evidence>
<protein>
    <submittedName>
        <fullName evidence="3">DUF1000-domain-containing protein</fullName>
    </submittedName>
</protein>